<dbReference type="KEGG" id="aoe:Clos_2603"/>
<name>A8MK02_ALKOO</name>
<evidence type="ECO:0000313" key="3">
    <source>
        <dbReference type="Proteomes" id="UP000000269"/>
    </source>
</evidence>
<keyword evidence="1" id="KW-0732">Signal</keyword>
<dbReference type="AlphaFoldDB" id="A8MK02"/>
<feature type="signal peptide" evidence="1">
    <location>
        <begin position="1"/>
        <end position="19"/>
    </location>
</feature>
<dbReference type="eggNOG" id="ENOG502Z8SE">
    <property type="taxonomic scope" value="Bacteria"/>
</dbReference>
<organism evidence="2 3">
    <name type="scientific">Alkaliphilus oremlandii (strain OhILAs)</name>
    <name type="common">Clostridium oremlandii (strain OhILAs)</name>
    <dbReference type="NCBI Taxonomy" id="350688"/>
    <lineage>
        <taxon>Bacteria</taxon>
        <taxon>Bacillati</taxon>
        <taxon>Bacillota</taxon>
        <taxon>Clostridia</taxon>
        <taxon>Peptostreptococcales</taxon>
        <taxon>Natronincolaceae</taxon>
        <taxon>Alkaliphilus</taxon>
    </lineage>
</organism>
<dbReference type="STRING" id="350688.Clos_2603"/>
<dbReference type="RefSeq" id="WP_012160441.1">
    <property type="nucleotide sequence ID" value="NC_009922.1"/>
</dbReference>
<keyword evidence="3" id="KW-1185">Reference proteome</keyword>
<dbReference type="EMBL" id="CP000853">
    <property type="protein sequence ID" value="ABW20134.1"/>
    <property type="molecule type" value="Genomic_DNA"/>
</dbReference>
<proteinExistence type="predicted"/>
<reference evidence="3" key="1">
    <citation type="submission" date="2007-10" db="EMBL/GenBank/DDBJ databases">
        <title>Complete genome of Alkaliphilus oremlandii OhILAs.</title>
        <authorList>
            <person name="Copeland A."/>
            <person name="Lucas S."/>
            <person name="Lapidus A."/>
            <person name="Barry K."/>
            <person name="Detter J.C."/>
            <person name="Glavina del Rio T."/>
            <person name="Hammon N."/>
            <person name="Israni S."/>
            <person name="Dalin E."/>
            <person name="Tice H."/>
            <person name="Pitluck S."/>
            <person name="Chain P."/>
            <person name="Malfatti S."/>
            <person name="Shin M."/>
            <person name="Vergez L."/>
            <person name="Schmutz J."/>
            <person name="Larimer F."/>
            <person name="Land M."/>
            <person name="Hauser L."/>
            <person name="Kyrpides N."/>
            <person name="Mikhailova N."/>
            <person name="Stolz J.F."/>
            <person name="Dawson A."/>
            <person name="Fisher E."/>
            <person name="Crable B."/>
            <person name="Perera E."/>
            <person name="Lisak J."/>
            <person name="Ranganathan M."/>
            <person name="Basu P."/>
            <person name="Richardson P."/>
        </authorList>
    </citation>
    <scope>NUCLEOTIDE SEQUENCE [LARGE SCALE GENOMIC DNA]</scope>
    <source>
        <strain evidence="3">OhILAs</strain>
    </source>
</reference>
<gene>
    <name evidence="2" type="ordered locus">Clos_2603</name>
</gene>
<sequence>MKKTLILILAIALMSSVFAYGDVSQVYRQGFVEGYLMEPLGETLKIESYEGNIYSLPLRLNTIYTIDAQYVNASNFIPGMEIYAEVHGRSVTLVEGYSTSSLGYIPPGSKIRTGRVAKIDNNVLVLKLATGNEETFFLTPATVTLKNGVNTSLSALYEGDKVKLYFDEVNANIVSRIHIEGDSIRINGLYKGKVGVVDGFANKITINDVQVLKNGSWSKSNSAALTIPYNGNVPLYIGGYNIPYDNLKYYKGKTMYIAMKDFFGSNQADRMIVQNQYESTYSDKIKDINWFTGEFELKNNRNIGFHDGTIVIKNDRIVDNFSLSSDSDVFVVADGRGLQSSADVIYVLNENVNNSNIGQHYIYAGRMDQIVEDRLWLKNFFLLEENDWQSFDDEKELFFDNDTDIYDLTNNKKLSLKEFYSGSYAVDEDSKYAKDNRLRDWHSYVYTDGDRISAIMVQKNMDSLLRQRVTNGVIAPGPNSIRQDRYAGWTIELTNARDWSSAKAQWMEKNANLNINLEKALIIKDGKQIQPYDLKAGDRIYLVRDDFYGKVLIVK</sequence>
<evidence type="ECO:0000313" key="2">
    <source>
        <dbReference type="EMBL" id="ABW20134.1"/>
    </source>
</evidence>
<evidence type="ECO:0000256" key="1">
    <source>
        <dbReference type="SAM" id="SignalP"/>
    </source>
</evidence>
<accession>A8MK02</accession>
<dbReference type="OrthoDB" id="1703838at2"/>
<dbReference type="HOGENOM" id="CLU_498514_0_0_9"/>
<feature type="chain" id="PRO_5038616778" evidence="1">
    <location>
        <begin position="20"/>
        <end position="555"/>
    </location>
</feature>
<protein>
    <submittedName>
        <fullName evidence="2">Uncharacterized protein</fullName>
    </submittedName>
</protein>
<dbReference type="Proteomes" id="UP000000269">
    <property type="component" value="Chromosome"/>
</dbReference>